<dbReference type="Pfam" id="PF13360">
    <property type="entry name" value="PQQ_2"/>
    <property type="match status" value="1"/>
</dbReference>
<dbReference type="InterPro" id="IPR011047">
    <property type="entry name" value="Quinoprotein_ADH-like_sf"/>
</dbReference>
<feature type="domain" description="Pyrrolo-quinoline quinone repeat" evidence="1">
    <location>
        <begin position="470"/>
        <end position="615"/>
    </location>
</feature>
<evidence type="ECO:0000313" key="3">
    <source>
        <dbReference type="Proteomes" id="UP000214646"/>
    </source>
</evidence>
<keyword evidence="3" id="KW-1185">Reference proteome</keyword>
<protein>
    <recommendedName>
        <fullName evidence="1">Pyrrolo-quinoline quinone repeat domain-containing protein</fullName>
    </recommendedName>
</protein>
<dbReference type="InterPro" id="IPR015943">
    <property type="entry name" value="WD40/YVTN_repeat-like_dom_sf"/>
</dbReference>
<dbReference type="SUPFAM" id="SSF50998">
    <property type="entry name" value="Quinoprotein alcohol dehydrogenase-like"/>
    <property type="match status" value="2"/>
</dbReference>
<evidence type="ECO:0000313" key="2">
    <source>
        <dbReference type="EMBL" id="OWK44317.1"/>
    </source>
</evidence>
<dbReference type="Proteomes" id="UP000214646">
    <property type="component" value="Unassembled WGS sequence"/>
</dbReference>
<reference evidence="3" key="1">
    <citation type="submission" date="2017-06" db="EMBL/GenBank/DDBJ databases">
        <title>Genome analysis of Fimbriiglobus ruber SP5, the first member of the order Planctomycetales with confirmed chitinolytic capability.</title>
        <authorList>
            <person name="Ravin N.V."/>
            <person name="Rakitin A.L."/>
            <person name="Ivanova A.A."/>
            <person name="Beletsky A.V."/>
            <person name="Kulichevskaya I.S."/>
            <person name="Mardanov A.V."/>
            <person name="Dedysh S.N."/>
        </authorList>
    </citation>
    <scope>NUCLEOTIDE SEQUENCE [LARGE SCALE GENOMIC DNA]</scope>
    <source>
        <strain evidence="3">SP5</strain>
    </source>
</reference>
<gene>
    <name evidence="2" type="ORF">FRUB_02249</name>
</gene>
<organism evidence="2 3">
    <name type="scientific">Fimbriiglobus ruber</name>
    <dbReference type="NCBI Taxonomy" id="1908690"/>
    <lineage>
        <taxon>Bacteria</taxon>
        <taxon>Pseudomonadati</taxon>
        <taxon>Planctomycetota</taxon>
        <taxon>Planctomycetia</taxon>
        <taxon>Gemmatales</taxon>
        <taxon>Gemmataceae</taxon>
        <taxon>Fimbriiglobus</taxon>
    </lineage>
</organism>
<dbReference type="Gene3D" id="2.130.10.10">
    <property type="entry name" value="YVTN repeat-like/Quinoprotein amine dehydrogenase"/>
    <property type="match status" value="2"/>
</dbReference>
<dbReference type="SUPFAM" id="SSF48452">
    <property type="entry name" value="TPR-like"/>
    <property type="match status" value="1"/>
</dbReference>
<dbReference type="InterPro" id="IPR002372">
    <property type="entry name" value="PQQ_rpt_dom"/>
</dbReference>
<proteinExistence type="predicted"/>
<dbReference type="EMBL" id="NIDE01000003">
    <property type="protein sequence ID" value="OWK44317.1"/>
    <property type="molecule type" value="Genomic_DNA"/>
</dbReference>
<dbReference type="InterPro" id="IPR011990">
    <property type="entry name" value="TPR-like_helical_dom_sf"/>
</dbReference>
<evidence type="ECO:0000259" key="1">
    <source>
        <dbReference type="Pfam" id="PF13360"/>
    </source>
</evidence>
<dbReference type="PANTHER" id="PTHR34512:SF30">
    <property type="entry name" value="OUTER MEMBRANE PROTEIN ASSEMBLY FACTOR BAMB"/>
    <property type="match status" value="1"/>
</dbReference>
<dbReference type="InterPro" id="IPR018391">
    <property type="entry name" value="PQQ_b-propeller_rpt"/>
</dbReference>
<accession>A0A225E7A7</accession>
<name>A0A225E7A7_9BACT</name>
<dbReference type="SMART" id="SM00564">
    <property type="entry name" value="PQQ"/>
    <property type="match status" value="6"/>
</dbReference>
<comment type="caution">
    <text evidence="2">The sequence shown here is derived from an EMBL/GenBank/DDBJ whole genome shotgun (WGS) entry which is preliminary data.</text>
</comment>
<dbReference type="PANTHER" id="PTHR34512">
    <property type="entry name" value="CELL SURFACE PROTEIN"/>
    <property type="match status" value="1"/>
</dbReference>
<sequence>MILATALALAAGNPRPVAAQVVKVQAVPVPAAQVGKDGEDPSIGKPDGYVQFVFPKNRDDSERLKAVIEYMEKKTVPWDVVTSTAQQLLDNKSDSFFVRTDTKSGKDAGNRVSVKAKINELIGEFPKEGRQFYELTYGPPADALLKEAVQNGYDKTTLADVSQRYFHTRAGAQATLLLATLDLETGNYTEAAYGFHRLLARPEGDDTLTPRALFKAVVAFRRTGDARQAETAAKLWDRLEKKFPRDGVVFGRKTYSLEDLKKELDHPAELLGQIGDGFVSMRYGNPTHTGLGDSGTPFLDPSFAFPMLYRTDDQSREGSEWVRQKLEESLKQLDRAKGQVAIPGFFPVTAPNVIIYRTYDGVYAVSTRDTRFPVQDRNIPAGGLVWMSPTRGGAQSVMSGNGRQSAQIWWQQYWATRMPTVLFENAQAGSLCHDGKFVYFVDDLAILTPPQMFNPEMGFPQPNGIATTHAGDFSRLIALNIDTGKMVWELGGPGAVQATDQDEESTTNTQKLTENSYFLGPPLPVNGKLFSVYEKNSQIKLVCMNPYVQAKGSKPELVWTQNLGSPTTPLSQDSLRRIQPAYLAFADGVMICPTNSGAVVAVDVNARSLLWARYYGEAQKEAPVQPGIRQFPGGFNARNPQGANLTLPHERWRASAPIIAGGKVVFTAHDSNQLQCLALRTGELVWSDARRADDLYVGGVVGDKVLVVGKESVRAYALGGDGKGKPSVVWESVSIGTPCGHGIAGKDGLFYVPVVGSPDKTSKEAQVWVIDVNTGRVKSKTTIRRKGDGATDPRFAIGNLVFHDGQLFSQSATDVTAFPLIELKKREMDRLLKNNPRDPVGLADRGELQLDDGKIREAIADFKAANQNNPPELVRKKIRQKLYLAYTDLLRDDFAAGESILNEYEALCEVPIESDDPAEKQRLMDEQVRRKGLYLALVAKGREKQGRLAEAFDHYRAFAALGDNKQLVAIYDEPNGTTRPDVWARGKIDSMIRHATDPAVRKPLEERVQKDWDGVRTANDLTRLREFVKVFGPYFPAGREAQLLLAEKLLQTNNDEDLREAQTQLMQLWATADDPPTAAKAVEALARVMTRRGMLEDAVGLYAQLGTKYADVTIRDGKTGADIYGDLITDKRLLPYLEPSPGPTSSRYKVDVQQGQGAMNRLVLQSFALTPEGDLFPFFRRFSLTMESSPNQDGSWALKVIDRYTGEERCKFGGLTQIMTLNGINQGMPTYRIAQANGHLVLLTIGQFAYCFDLAEKRELWRYNLIGAGAAPYNNPPRMEMADGDALFSYEDGWTLRLGRSAVLQPTYTCLVTRDGLVALDPATGQKLWVRSNVSPKVQIFGDAKHVFLVEGSNSRVIRAVDGTTVAGAKDFAGVFTGTSRVGVFGRLILLNEGGGEDKPRTLRLYDPLNGQDVWTKEYPPKSLLIKTLDPELTGCLNAEGDFEVLAARTGKIIFRGAVDPARREPHLVDSTGRITATQPVVLADADRVYLFLNKPGGQANYYSTMIRHLPVNGAAYGFDRATGKRLWFTDRLFENQLLLLERFDDLPVLVAAGQVMDETTKTFSYQVAILDKQLGKLKLHRQFPQNGFFVAAFSEPKTRVVEFWRYDLRVRIVPETDGKGDK</sequence>